<name>A0A2T6BCA5_9BACL</name>
<reference evidence="3 4" key="1">
    <citation type="submission" date="2018-04" db="EMBL/GenBank/DDBJ databases">
        <title>Genomic Encyclopedia of Archaeal and Bacterial Type Strains, Phase II (KMG-II): from individual species to whole genera.</title>
        <authorList>
            <person name="Goeker M."/>
        </authorList>
    </citation>
    <scope>NUCLEOTIDE SEQUENCE [LARGE SCALE GENOMIC DNA]</scope>
    <source>
        <strain evidence="3 4">DSM 45787</strain>
    </source>
</reference>
<accession>A0A2T6BCA5</accession>
<dbReference type="GO" id="GO:0005524">
    <property type="term" value="F:ATP binding"/>
    <property type="evidence" value="ECO:0007669"/>
    <property type="project" value="InterPro"/>
</dbReference>
<dbReference type="GO" id="GO:0004672">
    <property type="term" value="F:protein kinase activity"/>
    <property type="evidence" value="ECO:0007669"/>
    <property type="project" value="InterPro"/>
</dbReference>
<dbReference type="RefSeq" id="WP_170109714.1">
    <property type="nucleotide sequence ID" value="NZ_QBKR01000028.1"/>
</dbReference>
<dbReference type="Proteomes" id="UP000244240">
    <property type="component" value="Unassembled WGS sequence"/>
</dbReference>
<dbReference type="InterPro" id="IPR011009">
    <property type="entry name" value="Kinase-like_dom_sf"/>
</dbReference>
<dbReference type="InterPro" id="IPR000719">
    <property type="entry name" value="Prot_kinase_dom"/>
</dbReference>
<gene>
    <name evidence="3" type="ORF">C8P63_12835</name>
</gene>
<dbReference type="AlphaFoldDB" id="A0A2T6BCA5"/>
<keyword evidence="3" id="KW-0808">Transferase</keyword>
<sequence>MNSCSINHEWVDELSDMIATGQIQNQCRLLGEGLSGRVYEYENYAVKVFKEDGSENRGDLILNRLHHHPAFPTLHHHEDRFMVMDKVDGSTLATELKNSAKLKESYFEQIEKYTEECFQEGIVPKDMHLNNLMVDRDNRIKIVDVGRFLHTDRPESFKDDLTEDLKNLHHSLFGFFSPFRKKRRYRSDSSGSYDRRRSYSSRSYSSSRRRHRKHRRRGYRSSS</sequence>
<dbReference type="SUPFAM" id="SSF56112">
    <property type="entry name" value="Protein kinase-like (PK-like)"/>
    <property type="match status" value="1"/>
</dbReference>
<dbReference type="EMBL" id="QBKR01000028">
    <property type="protein sequence ID" value="PTX53672.1"/>
    <property type="molecule type" value="Genomic_DNA"/>
</dbReference>
<evidence type="ECO:0000256" key="1">
    <source>
        <dbReference type="SAM" id="MobiDB-lite"/>
    </source>
</evidence>
<evidence type="ECO:0000313" key="3">
    <source>
        <dbReference type="EMBL" id="PTX53672.1"/>
    </source>
</evidence>
<dbReference type="Pfam" id="PF00069">
    <property type="entry name" value="Pkinase"/>
    <property type="match status" value="1"/>
</dbReference>
<comment type="caution">
    <text evidence="3">The sequence shown here is derived from an EMBL/GenBank/DDBJ whole genome shotgun (WGS) entry which is preliminary data.</text>
</comment>
<proteinExistence type="predicted"/>
<keyword evidence="4" id="KW-1185">Reference proteome</keyword>
<feature type="region of interest" description="Disordered" evidence="1">
    <location>
        <begin position="185"/>
        <end position="223"/>
    </location>
</feature>
<feature type="domain" description="Protein kinase" evidence="2">
    <location>
        <begin position="27"/>
        <end position="148"/>
    </location>
</feature>
<dbReference type="Gene3D" id="1.10.510.10">
    <property type="entry name" value="Transferase(Phosphotransferase) domain 1"/>
    <property type="match status" value="1"/>
</dbReference>
<feature type="compositionally biased region" description="Basic residues" evidence="1">
    <location>
        <begin position="207"/>
        <end position="223"/>
    </location>
</feature>
<keyword evidence="3" id="KW-0418">Kinase</keyword>
<evidence type="ECO:0000259" key="2">
    <source>
        <dbReference type="Pfam" id="PF00069"/>
    </source>
</evidence>
<protein>
    <submittedName>
        <fullName evidence="3">Protein kinase-like protein</fullName>
    </submittedName>
</protein>
<organism evidence="3 4">
    <name type="scientific">Melghirimyces profundicolus</name>
    <dbReference type="NCBI Taxonomy" id="1242148"/>
    <lineage>
        <taxon>Bacteria</taxon>
        <taxon>Bacillati</taxon>
        <taxon>Bacillota</taxon>
        <taxon>Bacilli</taxon>
        <taxon>Bacillales</taxon>
        <taxon>Thermoactinomycetaceae</taxon>
        <taxon>Melghirimyces</taxon>
    </lineage>
</organism>
<evidence type="ECO:0000313" key="4">
    <source>
        <dbReference type="Proteomes" id="UP000244240"/>
    </source>
</evidence>